<dbReference type="PANTHER" id="PTHR35149:SF2">
    <property type="entry name" value="DUF262 DOMAIN-CONTAINING PROTEIN"/>
    <property type="match status" value="1"/>
</dbReference>
<accession>A0ABV4TPM8</accession>
<dbReference type="PANTHER" id="PTHR35149">
    <property type="entry name" value="SLL5132 PROTEIN"/>
    <property type="match status" value="1"/>
</dbReference>
<protein>
    <submittedName>
        <fullName evidence="3">DUF262 domain-containing HNH endonuclease family protein</fullName>
    </submittedName>
</protein>
<comment type="caution">
    <text evidence="3">The sequence shown here is derived from an EMBL/GenBank/DDBJ whole genome shotgun (WGS) entry which is preliminary data.</text>
</comment>
<name>A0ABV4TPM8_9FLAO</name>
<dbReference type="Proteomes" id="UP001574170">
    <property type="component" value="Unassembled WGS sequence"/>
</dbReference>
<evidence type="ECO:0000313" key="3">
    <source>
        <dbReference type="EMBL" id="MFA9195783.1"/>
    </source>
</evidence>
<gene>
    <name evidence="3" type="ORF">AAGV33_15330</name>
</gene>
<keyword evidence="3" id="KW-0255">Endonuclease</keyword>
<dbReference type="InterPro" id="IPR011089">
    <property type="entry name" value="GmrSD_C"/>
</dbReference>
<evidence type="ECO:0000259" key="2">
    <source>
        <dbReference type="Pfam" id="PF07510"/>
    </source>
</evidence>
<feature type="domain" description="GmrSD restriction endonucleases C-terminal" evidence="2">
    <location>
        <begin position="437"/>
        <end position="558"/>
    </location>
</feature>
<sequence>MNLSAYPRTIKDILTLNRKYIIPRYQREYSWEKTELEEFWKDLNSQIKIIDGKLIAQDYFIGSLVLVGEDSKDQEFLVVDGQQRLTTITILLSALTEISKNIEQNFSSSCYSYVEGKDDDYKPFFKLENENPKPFLQRRIQNIEKENYQPNSEEENKLLYSYEFFYKNLSDKEISKFFPNQNYIDVLKSIRDQILKFKTIFITVENENDAQTIFETLNAKGKDLETLDLVKNKIFEILDEEHPSDFAKEQWKKIKDNLKSREDSINLSAFFRHYWISKYEFLTENKIYTSFQKHIERDKDSYANFVKELVKASSDYIKIVSPQISDWKQQESKIIFDHLLALKVFKVVQPRPIVLTVLDLYSKKLLKLTDLINFLDRLQRFHFIFSAICSSRASGLESTYSKSSRLLQSTEDKSIIKATLNDLILSLSKKLPPFEIFDNNFKKIRFSDSYTKDKKIIQYIFKTIELSLQNTDELSINNVTLEHIESQKVNAQWVLEIGNILPLAKAINSSIGNDKLSIKLPELKKSELRTVKDFCKKYQTDEYWTKELSDKRTTKLSEIIYNICKF</sequence>
<keyword evidence="3" id="KW-0540">Nuclease</keyword>
<dbReference type="RefSeq" id="WP_373393175.1">
    <property type="nucleotide sequence ID" value="NZ_JBCFQJ010000029.1"/>
</dbReference>
<dbReference type="Pfam" id="PF07510">
    <property type="entry name" value="GmrSD_C"/>
    <property type="match status" value="1"/>
</dbReference>
<dbReference type="EMBL" id="JBCFQK010000031">
    <property type="protein sequence ID" value="MFA9195783.1"/>
    <property type="molecule type" value="Genomic_DNA"/>
</dbReference>
<organism evidence="3 4">
    <name type="scientific">Flavobacterium magnesitis</name>
    <dbReference type="NCBI Taxonomy" id="3138077"/>
    <lineage>
        <taxon>Bacteria</taxon>
        <taxon>Pseudomonadati</taxon>
        <taxon>Bacteroidota</taxon>
        <taxon>Flavobacteriia</taxon>
        <taxon>Flavobacteriales</taxon>
        <taxon>Flavobacteriaceae</taxon>
        <taxon>Flavobacterium</taxon>
    </lineage>
</organism>
<feature type="domain" description="GmrSD restriction endonucleases N-terminal" evidence="1">
    <location>
        <begin position="10"/>
        <end position="235"/>
    </location>
</feature>
<proteinExistence type="predicted"/>
<dbReference type="Pfam" id="PF03235">
    <property type="entry name" value="GmrSD_N"/>
    <property type="match status" value="1"/>
</dbReference>
<keyword evidence="4" id="KW-1185">Reference proteome</keyword>
<keyword evidence="3" id="KW-0378">Hydrolase</keyword>
<evidence type="ECO:0000259" key="1">
    <source>
        <dbReference type="Pfam" id="PF03235"/>
    </source>
</evidence>
<reference evidence="3 4" key="1">
    <citation type="submission" date="2024-04" db="EMBL/GenBank/DDBJ databases">
        <title>New Clade of Flavobacterium.</title>
        <authorList>
            <person name="Matos L."/>
            <person name="Proenca D.N."/>
            <person name="Fransisco R.M."/>
            <person name="Chung A.P."/>
            <person name="Maccario L."/>
            <person name="Sorensen S.J."/>
            <person name="Morais P.V."/>
        </authorList>
    </citation>
    <scope>NUCLEOTIDE SEQUENCE [LARGE SCALE GENOMIC DNA]</scope>
    <source>
        <strain evidence="3 4">FBOR7N2.3</strain>
    </source>
</reference>
<dbReference type="InterPro" id="IPR004919">
    <property type="entry name" value="GmrSD_N"/>
</dbReference>
<evidence type="ECO:0000313" key="4">
    <source>
        <dbReference type="Proteomes" id="UP001574170"/>
    </source>
</evidence>
<dbReference type="GO" id="GO:0004519">
    <property type="term" value="F:endonuclease activity"/>
    <property type="evidence" value="ECO:0007669"/>
    <property type="project" value="UniProtKB-KW"/>
</dbReference>